<keyword evidence="3" id="KW-1185">Reference proteome</keyword>
<feature type="transmembrane region" description="Helical" evidence="1">
    <location>
        <begin position="62"/>
        <end position="83"/>
    </location>
</feature>
<gene>
    <name evidence="2" type="ORF">Mal52_51730</name>
</gene>
<dbReference type="OrthoDB" id="288562at2"/>
<keyword evidence="1" id="KW-0812">Transmembrane</keyword>
<dbReference type="EMBL" id="CP036276">
    <property type="protein sequence ID" value="QDU46651.1"/>
    <property type="molecule type" value="Genomic_DNA"/>
</dbReference>
<proteinExistence type="predicted"/>
<dbReference type="Proteomes" id="UP000319383">
    <property type="component" value="Chromosome"/>
</dbReference>
<reference evidence="2 3" key="1">
    <citation type="submission" date="2019-02" db="EMBL/GenBank/DDBJ databases">
        <title>Deep-cultivation of Planctomycetes and their phenomic and genomic characterization uncovers novel biology.</title>
        <authorList>
            <person name="Wiegand S."/>
            <person name="Jogler M."/>
            <person name="Boedeker C."/>
            <person name="Pinto D."/>
            <person name="Vollmers J."/>
            <person name="Rivas-Marin E."/>
            <person name="Kohn T."/>
            <person name="Peeters S.H."/>
            <person name="Heuer A."/>
            <person name="Rast P."/>
            <person name="Oberbeckmann S."/>
            <person name="Bunk B."/>
            <person name="Jeske O."/>
            <person name="Meyerdierks A."/>
            <person name="Storesund J.E."/>
            <person name="Kallscheuer N."/>
            <person name="Luecker S."/>
            <person name="Lage O.M."/>
            <person name="Pohl T."/>
            <person name="Merkel B.J."/>
            <person name="Hornburger P."/>
            <person name="Mueller R.-W."/>
            <person name="Bruemmer F."/>
            <person name="Labrenz M."/>
            <person name="Spormann A.M."/>
            <person name="Op den Camp H."/>
            <person name="Overmann J."/>
            <person name="Amann R."/>
            <person name="Jetten M.S.M."/>
            <person name="Mascher T."/>
            <person name="Medema M.H."/>
            <person name="Devos D.P."/>
            <person name="Kaster A.-K."/>
            <person name="Ovreas L."/>
            <person name="Rohde M."/>
            <person name="Galperin M.Y."/>
            <person name="Jogler C."/>
        </authorList>
    </citation>
    <scope>NUCLEOTIDE SEQUENCE [LARGE SCALE GENOMIC DNA]</scope>
    <source>
        <strain evidence="2 3">Mal52</strain>
    </source>
</reference>
<evidence type="ECO:0000256" key="1">
    <source>
        <dbReference type="SAM" id="Phobius"/>
    </source>
</evidence>
<feature type="transmembrane region" description="Helical" evidence="1">
    <location>
        <begin position="32"/>
        <end position="50"/>
    </location>
</feature>
<protein>
    <submittedName>
        <fullName evidence="2">Uncharacterized protein</fullName>
    </submittedName>
</protein>
<name>A0A517ZW26_9PLAN</name>
<dbReference type="KEGG" id="sdyn:Mal52_51730"/>
<sequence length="257" mass="27693">MEILGMLLQVIGGVGGLVASFWFLLVAYEKSIWSCLGCLFIPFFAFYFLITNWSKAGRPFLLQLVCMAPLLAGMFLSGPQIGFGNQDQIRRYTAPKQPKSARPPMPPSAPAAAEKLTYEVPEGWKEIAAGGMRKAAFEIPGGDNNGEVTAISLPGNVGGLLANINRWRGQVNLPDTTEEDLKANSTQMSIGGTEGLFVELVGPESAAKQETILGAIVMRAGNVWFFKLRAPSALAAREKPAFETFLRSIQFSSSDGA</sequence>
<accession>A0A517ZW26</accession>
<feature type="transmembrane region" description="Helical" evidence="1">
    <location>
        <begin position="6"/>
        <end position="25"/>
    </location>
</feature>
<evidence type="ECO:0000313" key="2">
    <source>
        <dbReference type="EMBL" id="QDU46651.1"/>
    </source>
</evidence>
<keyword evidence="1" id="KW-1133">Transmembrane helix</keyword>
<organism evidence="2 3">
    <name type="scientific">Symmachiella dynata</name>
    <dbReference type="NCBI Taxonomy" id="2527995"/>
    <lineage>
        <taxon>Bacteria</taxon>
        <taxon>Pseudomonadati</taxon>
        <taxon>Planctomycetota</taxon>
        <taxon>Planctomycetia</taxon>
        <taxon>Planctomycetales</taxon>
        <taxon>Planctomycetaceae</taxon>
        <taxon>Symmachiella</taxon>
    </lineage>
</organism>
<dbReference type="RefSeq" id="WP_145379143.1">
    <property type="nucleotide sequence ID" value="NZ_CP036270.1"/>
</dbReference>
<keyword evidence="1" id="KW-0472">Membrane</keyword>
<dbReference type="AlphaFoldDB" id="A0A517ZW26"/>
<evidence type="ECO:0000313" key="3">
    <source>
        <dbReference type="Proteomes" id="UP000319383"/>
    </source>
</evidence>